<dbReference type="SUPFAM" id="SSF52402">
    <property type="entry name" value="Adenine nucleotide alpha hydrolases-like"/>
    <property type="match status" value="2"/>
</dbReference>
<reference evidence="3 4" key="1">
    <citation type="submission" date="2018-08" db="EMBL/GenBank/DDBJ databases">
        <title>Muricauda nanhaiensis sp. nov., isolated from seawater of the South China Sea.</title>
        <authorList>
            <person name="Dang Y."/>
        </authorList>
    </citation>
    <scope>NUCLEOTIDE SEQUENCE [LARGE SCALE GENOMIC DNA]</scope>
    <source>
        <strain evidence="3 4">SM1704</strain>
    </source>
</reference>
<evidence type="ECO:0000313" key="3">
    <source>
        <dbReference type="EMBL" id="RDY58039.1"/>
    </source>
</evidence>
<feature type="domain" description="UspA" evidence="2">
    <location>
        <begin position="1"/>
        <end position="146"/>
    </location>
</feature>
<dbReference type="Proteomes" id="UP000261828">
    <property type="component" value="Unassembled WGS sequence"/>
</dbReference>
<comment type="similarity">
    <text evidence="1">Belongs to the universal stress protein A family.</text>
</comment>
<dbReference type="InterPro" id="IPR006015">
    <property type="entry name" value="Universal_stress_UspA"/>
</dbReference>
<organism evidence="3 4">
    <name type="scientific">Flagellimonas nanhaiensis</name>
    <dbReference type="NCBI Taxonomy" id="2292706"/>
    <lineage>
        <taxon>Bacteria</taxon>
        <taxon>Pseudomonadati</taxon>
        <taxon>Bacteroidota</taxon>
        <taxon>Flavobacteriia</taxon>
        <taxon>Flavobacteriales</taxon>
        <taxon>Flavobacteriaceae</taxon>
        <taxon>Flagellimonas</taxon>
    </lineage>
</organism>
<comment type="caution">
    <text evidence="3">The sequence shown here is derived from an EMBL/GenBank/DDBJ whole genome shotgun (WGS) entry which is preliminary data.</text>
</comment>
<dbReference type="EMBL" id="QTJX01000005">
    <property type="protein sequence ID" value="RDY58039.1"/>
    <property type="molecule type" value="Genomic_DNA"/>
</dbReference>
<dbReference type="AlphaFoldDB" id="A0A371JLU8"/>
<dbReference type="PANTHER" id="PTHR46268">
    <property type="entry name" value="STRESS RESPONSE PROTEIN NHAX"/>
    <property type="match status" value="1"/>
</dbReference>
<dbReference type="PANTHER" id="PTHR46268:SF6">
    <property type="entry name" value="UNIVERSAL STRESS PROTEIN UP12"/>
    <property type="match status" value="1"/>
</dbReference>
<dbReference type="InterPro" id="IPR006016">
    <property type="entry name" value="UspA"/>
</dbReference>
<sequence length="284" mass="32205">MKRIVLPTDFSENAWNAIEYALSIFKEAPCEFFVINAFKVGSSGLTTKRAKLNETRLFRILKEESEQGLEKVLKRIKSIDQNPEHTFTTLSIVDSLTNAVGRTVYGKEVDCIIMGTKGATGLKEVFMGSNTYKIIKDINFCPIIAVPEEYKSEGTINTILLATGYEHLYEAYEFKPLIEIAKLFDSKVQITYVGNPEELSPQQKNARDLIKEHLKSVNHKFVDVDSGASVSTTIQDLVENNEKIDMVAMINYWHGFFEKLTREAVIKKISFNTSVPFLVTHLFE</sequence>
<dbReference type="PRINTS" id="PR01438">
    <property type="entry name" value="UNVRSLSTRESS"/>
</dbReference>
<evidence type="ECO:0000313" key="4">
    <source>
        <dbReference type="Proteomes" id="UP000261828"/>
    </source>
</evidence>
<dbReference type="RefSeq" id="WP_116185509.1">
    <property type="nucleotide sequence ID" value="NZ_QTJX01000005.1"/>
</dbReference>
<evidence type="ECO:0000256" key="1">
    <source>
        <dbReference type="ARBA" id="ARBA00008791"/>
    </source>
</evidence>
<accession>A0A371JLU8</accession>
<evidence type="ECO:0000259" key="2">
    <source>
        <dbReference type="Pfam" id="PF00582"/>
    </source>
</evidence>
<protein>
    <submittedName>
        <fullName evidence="3">Universal stress protein</fullName>
    </submittedName>
</protein>
<dbReference type="OrthoDB" id="9788959at2"/>
<name>A0A371JLU8_9FLAO</name>
<dbReference type="Gene3D" id="3.40.50.12370">
    <property type="match status" value="1"/>
</dbReference>
<dbReference type="CDD" id="cd00293">
    <property type="entry name" value="USP-like"/>
    <property type="match status" value="1"/>
</dbReference>
<proteinExistence type="inferred from homology"/>
<dbReference type="Pfam" id="PF00582">
    <property type="entry name" value="Usp"/>
    <property type="match status" value="1"/>
</dbReference>
<gene>
    <name evidence="3" type="ORF">DX873_16040</name>
</gene>
<keyword evidence="4" id="KW-1185">Reference proteome</keyword>